<name>A0A7I7MH26_9MYCO</name>
<protein>
    <submittedName>
        <fullName evidence="2">Uncharacterized protein</fullName>
    </submittedName>
</protein>
<reference evidence="2 3" key="1">
    <citation type="journal article" date="2019" name="Emerg. Microbes Infect.">
        <title>Comprehensive subspecies identification of 175 nontuberculous mycobacteria species based on 7547 genomic profiles.</title>
        <authorList>
            <person name="Matsumoto Y."/>
            <person name="Kinjo T."/>
            <person name="Motooka D."/>
            <person name="Nabeya D."/>
            <person name="Jung N."/>
            <person name="Uechi K."/>
            <person name="Horii T."/>
            <person name="Iida T."/>
            <person name="Fujita J."/>
            <person name="Nakamura S."/>
        </authorList>
    </citation>
    <scope>NUCLEOTIDE SEQUENCE [LARGE SCALE GENOMIC DNA]</scope>
    <source>
        <strain evidence="2 3">JCM 13323</strain>
    </source>
</reference>
<evidence type="ECO:0000313" key="2">
    <source>
        <dbReference type="EMBL" id="BBX71406.1"/>
    </source>
</evidence>
<dbReference type="Proteomes" id="UP000466514">
    <property type="component" value="Chromosome"/>
</dbReference>
<dbReference type="KEGG" id="mpsc:MPSYJ_48670"/>
<dbReference type="EMBL" id="AP022574">
    <property type="protein sequence ID" value="BBX71406.1"/>
    <property type="molecule type" value="Genomic_DNA"/>
</dbReference>
<sequence length="76" mass="7985">MFLLCSSDFGRSLEESRDDLQSLGSDTPVPLIRSDSYTTLLDATGGGDGDLESFGSPSQRPAILDDAPSQAQATGF</sequence>
<proteinExistence type="predicted"/>
<evidence type="ECO:0000256" key="1">
    <source>
        <dbReference type="SAM" id="MobiDB-lite"/>
    </source>
</evidence>
<gene>
    <name evidence="2" type="ORF">MPSYJ_48670</name>
</gene>
<accession>A0A7I7MH26</accession>
<evidence type="ECO:0000313" key="3">
    <source>
        <dbReference type="Proteomes" id="UP000466514"/>
    </source>
</evidence>
<feature type="region of interest" description="Disordered" evidence="1">
    <location>
        <begin position="42"/>
        <end position="76"/>
    </location>
</feature>
<organism evidence="2 3">
    <name type="scientific">Mycolicibacterium psychrotolerans</name>
    <dbReference type="NCBI Taxonomy" id="216929"/>
    <lineage>
        <taxon>Bacteria</taxon>
        <taxon>Bacillati</taxon>
        <taxon>Actinomycetota</taxon>
        <taxon>Actinomycetes</taxon>
        <taxon>Mycobacteriales</taxon>
        <taxon>Mycobacteriaceae</taxon>
        <taxon>Mycolicibacterium</taxon>
    </lineage>
</organism>
<keyword evidence="3" id="KW-1185">Reference proteome</keyword>
<dbReference type="AlphaFoldDB" id="A0A7I7MH26"/>